<name>A0ABV2Q6R3_9BURK</name>
<dbReference type="RefSeq" id="WP_354442785.1">
    <property type="nucleotide sequence ID" value="NZ_JBEPSH010000003.1"/>
</dbReference>
<accession>A0ABV2Q6R3</accession>
<protein>
    <recommendedName>
        <fullName evidence="4">DUF2726 domain-containing protein</fullName>
    </recommendedName>
</protein>
<evidence type="ECO:0000256" key="1">
    <source>
        <dbReference type="SAM" id="MobiDB-lite"/>
    </source>
</evidence>
<feature type="region of interest" description="Disordered" evidence="1">
    <location>
        <begin position="173"/>
        <end position="236"/>
    </location>
</feature>
<dbReference type="EMBL" id="JBEPSH010000003">
    <property type="protein sequence ID" value="MET4576721.1"/>
    <property type="molecule type" value="Genomic_DNA"/>
</dbReference>
<dbReference type="Proteomes" id="UP001549320">
    <property type="component" value="Unassembled WGS sequence"/>
</dbReference>
<comment type="caution">
    <text evidence="2">The sequence shown here is derived from an EMBL/GenBank/DDBJ whole genome shotgun (WGS) entry which is preliminary data.</text>
</comment>
<proteinExistence type="predicted"/>
<feature type="compositionally biased region" description="Low complexity" evidence="1">
    <location>
        <begin position="184"/>
        <end position="197"/>
    </location>
</feature>
<evidence type="ECO:0008006" key="4">
    <source>
        <dbReference type="Google" id="ProtNLM"/>
    </source>
</evidence>
<reference evidence="2 3" key="1">
    <citation type="submission" date="2024-06" db="EMBL/GenBank/DDBJ databases">
        <title>Sorghum-associated microbial communities from plants grown in Nebraska, USA.</title>
        <authorList>
            <person name="Schachtman D."/>
        </authorList>
    </citation>
    <scope>NUCLEOTIDE SEQUENCE [LARGE SCALE GENOMIC DNA]</scope>
    <source>
        <strain evidence="2 3">2709</strain>
    </source>
</reference>
<evidence type="ECO:0000313" key="3">
    <source>
        <dbReference type="Proteomes" id="UP001549320"/>
    </source>
</evidence>
<sequence length="248" mass="28143">MFSFFTSAIFLLLAFAIAVVAGAWGYRAWGIRVAKRQQRIPKNWPLAQRALVNTDEFGVWRWLMHTFPEHRVMIKLPLTRFAMPHEREQANALHQLLGSVYCTFTICGVDGKVVGCVDVPAPGDSQRRGYRIKRSLLGQFGLPYWVVRADNLPDPSLMRNEFLDGQHASAAMERHVGHEEQEMLSAQASLRSALSRQRQSRGHSDFGILPSELANMDDGDSRHGRHDRGGWQTNSFLFPVDSREGELR</sequence>
<gene>
    <name evidence="2" type="ORF">ABIE13_001830</name>
</gene>
<organism evidence="2 3">
    <name type="scientific">Ottowia thiooxydans</name>
    <dbReference type="NCBI Taxonomy" id="219182"/>
    <lineage>
        <taxon>Bacteria</taxon>
        <taxon>Pseudomonadati</taxon>
        <taxon>Pseudomonadota</taxon>
        <taxon>Betaproteobacteria</taxon>
        <taxon>Burkholderiales</taxon>
        <taxon>Comamonadaceae</taxon>
        <taxon>Ottowia</taxon>
    </lineage>
</organism>
<evidence type="ECO:0000313" key="2">
    <source>
        <dbReference type="EMBL" id="MET4576721.1"/>
    </source>
</evidence>
<keyword evidence="3" id="KW-1185">Reference proteome</keyword>